<dbReference type="Proteomes" id="UP000270230">
    <property type="component" value="Unassembled WGS sequence"/>
</dbReference>
<evidence type="ECO:0000313" key="5">
    <source>
        <dbReference type="Proteomes" id="UP000270230"/>
    </source>
</evidence>
<dbReference type="Pfam" id="PF24681">
    <property type="entry name" value="Kelch_KLHDC2_KLHL20_DRC7"/>
    <property type="match status" value="1"/>
</dbReference>
<keyword evidence="2" id="KW-0408">Iron</keyword>
<dbReference type="GO" id="GO:0019760">
    <property type="term" value="P:glucosinolate metabolic process"/>
    <property type="evidence" value="ECO:0007669"/>
    <property type="project" value="UniProtKB-ARBA"/>
</dbReference>
<feature type="region of interest" description="Disordered" evidence="3">
    <location>
        <begin position="299"/>
        <end position="318"/>
    </location>
</feature>
<feature type="compositionally biased region" description="Basic and acidic residues" evidence="3">
    <location>
        <begin position="155"/>
        <end position="166"/>
    </location>
</feature>
<reference evidence="4 5" key="1">
    <citation type="journal article" date="2018" name="BMC Genomics">
        <title>Genomic evidence for intraspecific hybridization in a clonal and extremely halotolerant yeast.</title>
        <authorList>
            <person name="Gostincar C."/>
            <person name="Stajich J.E."/>
            <person name="Zupancic J."/>
            <person name="Zalar P."/>
            <person name="Gunde-Cimerman N."/>
        </authorList>
    </citation>
    <scope>NUCLEOTIDE SEQUENCE [LARGE SCALE GENOMIC DNA]</scope>
    <source>
        <strain evidence="4 5">EXF-151</strain>
    </source>
</reference>
<dbReference type="AlphaFoldDB" id="A0A3M7D2E6"/>
<proteinExistence type="predicted"/>
<dbReference type="OrthoDB" id="10250130at2759"/>
<accession>A0A3M7D2E6</accession>
<evidence type="ECO:0000256" key="1">
    <source>
        <dbReference type="ARBA" id="ARBA00022737"/>
    </source>
</evidence>
<organism evidence="4 5">
    <name type="scientific">Hortaea werneckii</name>
    <name type="common">Black yeast</name>
    <name type="synonym">Cladosporium werneckii</name>
    <dbReference type="NCBI Taxonomy" id="91943"/>
    <lineage>
        <taxon>Eukaryota</taxon>
        <taxon>Fungi</taxon>
        <taxon>Dikarya</taxon>
        <taxon>Ascomycota</taxon>
        <taxon>Pezizomycotina</taxon>
        <taxon>Dothideomycetes</taxon>
        <taxon>Dothideomycetidae</taxon>
        <taxon>Mycosphaerellales</taxon>
        <taxon>Teratosphaeriaceae</taxon>
        <taxon>Hortaea</taxon>
    </lineage>
</organism>
<feature type="region of interest" description="Disordered" evidence="3">
    <location>
        <begin position="153"/>
        <end position="211"/>
    </location>
</feature>
<protein>
    <submittedName>
        <fullName evidence="4">Uncharacterized protein</fullName>
    </submittedName>
</protein>
<dbReference type="EMBL" id="QWIN01000131">
    <property type="protein sequence ID" value="RMY58434.1"/>
    <property type="molecule type" value="Genomic_DNA"/>
</dbReference>
<dbReference type="InterPro" id="IPR015915">
    <property type="entry name" value="Kelch-typ_b-propeller"/>
</dbReference>
<comment type="caution">
    <text evidence="4">The sequence shown here is derived from an EMBL/GenBank/DDBJ whole genome shotgun (WGS) entry which is preliminary data.</text>
</comment>
<dbReference type="Gene3D" id="2.120.10.80">
    <property type="entry name" value="Kelch-type beta propeller"/>
    <property type="match status" value="2"/>
</dbReference>
<evidence type="ECO:0000256" key="2">
    <source>
        <dbReference type="ARBA" id="ARBA00023004"/>
    </source>
</evidence>
<sequence>MAEAGAAVAYAAKNLVEGAALLAKGVYDPTLPLKATLQPIKDVDVPQAFHTVSVIKGRAYAFGGKTLSKRGGEELADNDMHVIILPASGVESTDYRRIEATEEAPLRRWGHSAAVVDDRIYVFGGSGQDDGEPIDEQGRVWAFNTATNAWYALDPHPESKRPEPRSQHASAASEHPQPTQRPTGEGVAPQMPMDPAKEVPEPPAPDTYGTIIIQGGKAKSGEQLHDIWAFDISSRTWAELPSLPSPMSGSSSLAMTEKRIYAFARGQTSYMDLTPGNFDDRAGEGELGLTPLGPWCKLSSSATSEEETSHPGDRDGATLVPVTTGQGRNYLLLLGGQTPHGETLEDIWALQLKPEGMTAASVKDAARQAIRKDTGEMLWEEVKYYDSEGVMIQESQPGRGTGRRKGMAVAKGTEVDGASVVAWGGVGEDGKEWKEAHLHEYNDVTTVPELADEVTAEKMMLQRDIDVLWYVHVNVFLNFQLAPGKTTPPGLSSGHLSATVKRLVEGESIKQHWGDIDLVVDGVVNKMPMTLMKGRPGLVQACPYLQS</sequence>
<evidence type="ECO:0000313" key="4">
    <source>
        <dbReference type="EMBL" id="RMY58434.1"/>
    </source>
</evidence>
<name>A0A3M7D2E6_HORWE</name>
<dbReference type="PANTHER" id="PTHR47435:SF4">
    <property type="entry name" value="KELCH REPEAT PROTEIN (AFU_ORTHOLOGUE AFUA_5G12780)"/>
    <property type="match status" value="1"/>
</dbReference>
<feature type="compositionally biased region" description="Basic and acidic residues" evidence="3">
    <location>
        <begin position="307"/>
        <end position="316"/>
    </location>
</feature>
<dbReference type="SUPFAM" id="SSF117281">
    <property type="entry name" value="Kelch motif"/>
    <property type="match status" value="1"/>
</dbReference>
<dbReference type="PANTHER" id="PTHR47435">
    <property type="entry name" value="KELCH REPEAT PROTEIN (AFU_ORTHOLOGUE AFUA_5G12780)"/>
    <property type="match status" value="1"/>
</dbReference>
<gene>
    <name evidence="4" type="ORF">D0865_02607</name>
</gene>
<dbReference type="VEuPathDB" id="FungiDB:BTJ68_01985"/>
<keyword evidence="1" id="KW-0677">Repeat</keyword>
<evidence type="ECO:0000256" key="3">
    <source>
        <dbReference type="SAM" id="MobiDB-lite"/>
    </source>
</evidence>